<dbReference type="AlphaFoldDB" id="A0A8X7C3W8"/>
<reference evidence="2" key="1">
    <citation type="submission" date="2020-08" db="EMBL/GenBank/DDBJ databases">
        <title>Multicomponent nature underlies the extraordinary mechanical properties of spider dragline silk.</title>
        <authorList>
            <person name="Kono N."/>
            <person name="Nakamura H."/>
            <person name="Mori M."/>
            <person name="Yoshida Y."/>
            <person name="Ohtoshi R."/>
            <person name="Malay A.D."/>
            <person name="Moran D.A.P."/>
            <person name="Tomita M."/>
            <person name="Numata K."/>
            <person name="Arakawa K."/>
        </authorList>
    </citation>
    <scope>NUCLEOTIDE SEQUENCE</scope>
</reference>
<dbReference type="EMBL" id="BMAV01010790">
    <property type="protein sequence ID" value="GFY56161.1"/>
    <property type="molecule type" value="Genomic_DNA"/>
</dbReference>
<sequence length="190" mass="22005">MTAICAEFKLHLPRYALLAALDSTRTAPGHWSPGRWDTAQDERYWEINELCFFNLTAIGCILSSYWFSVVTLHNLPLRNFFLKKMLNRRIMREDVSKKSAVKSPYRAPLHRFNSGLGLCGVFPIGRAEITFSQKLTASFSLTKMGNISLTVRSIKMSDWEWKHFSVEWQLLRVLMTSLDKEEEKNIRLNG</sequence>
<protein>
    <submittedName>
        <fullName evidence="2">Uncharacterized protein</fullName>
    </submittedName>
</protein>
<evidence type="ECO:0000256" key="1">
    <source>
        <dbReference type="SAM" id="Phobius"/>
    </source>
</evidence>
<keyword evidence="3" id="KW-1185">Reference proteome</keyword>
<keyword evidence="1" id="KW-0812">Transmembrane</keyword>
<keyword evidence="1" id="KW-1133">Transmembrane helix</keyword>
<evidence type="ECO:0000313" key="3">
    <source>
        <dbReference type="Proteomes" id="UP000886998"/>
    </source>
</evidence>
<accession>A0A8X7C3W8</accession>
<dbReference type="Proteomes" id="UP000886998">
    <property type="component" value="Unassembled WGS sequence"/>
</dbReference>
<proteinExistence type="predicted"/>
<feature type="transmembrane region" description="Helical" evidence="1">
    <location>
        <begin position="52"/>
        <end position="75"/>
    </location>
</feature>
<keyword evidence="1" id="KW-0472">Membrane</keyword>
<name>A0A8X7C3W8_9ARAC</name>
<gene>
    <name evidence="2" type="ORF">TNIN_68991</name>
</gene>
<evidence type="ECO:0000313" key="2">
    <source>
        <dbReference type="EMBL" id="GFY56161.1"/>
    </source>
</evidence>
<comment type="caution">
    <text evidence="2">The sequence shown here is derived from an EMBL/GenBank/DDBJ whole genome shotgun (WGS) entry which is preliminary data.</text>
</comment>
<organism evidence="2 3">
    <name type="scientific">Trichonephila inaurata madagascariensis</name>
    <dbReference type="NCBI Taxonomy" id="2747483"/>
    <lineage>
        <taxon>Eukaryota</taxon>
        <taxon>Metazoa</taxon>
        <taxon>Ecdysozoa</taxon>
        <taxon>Arthropoda</taxon>
        <taxon>Chelicerata</taxon>
        <taxon>Arachnida</taxon>
        <taxon>Araneae</taxon>
        <taxon>Araneomorphae</taxon>
        <taxon>Entelegynae</taxon>
        <taxon>Araneoidea</taxon>
        <taxon>Nephilidae</taxon>
        <taxon>Trichonephila</taxon>
        <taxon>Trichonephila inaurata</taxon>
    </lineage>
</organism>